<accession>A0AAV6VBH3</accession>
<dbReference type="Proteomes" id="UP000827092">
    <property type="component" value="Unassembled WGS sequence"/>
</dbReference>
<sequence>MGIRGLSTFFNNNPDLSKSHKLYNTNVIIDGNNLIHLLYFSNKVDFIYGGDYHKYAKSIRKYFSSYLECNIRPIVIFDGGYDKTDRKFQTILKRSRDRLNFTQQIVKYGDCAGGVLPINAKVIFRDVLVEMGIPFAQCDFEADDQVTSLANHYNCPVLSNDSDFYIFNILNGFIRLSSVDTTVSETTNNEGDSFKYLKCSIYYVDKFLSHFPGIDRNILPLFGTLVGNDFVDSKDFSKFFNSVRFPKQKSRKFKVNERQKRIIGLLSWLAHCNLNENIKQILLYTKKERREYLKSVIDRSINGYKTQKCNLVFIIDGEIENLEKIFESETILETPCGHALPIQFVIAFHQGTIQPFFLNIINLHRTFLQAQVEDISEESSHACSRYIRQIIYGILLQHSANDEKVHEEECLCAIEEYDRRSGRLHKEIVNPIFTQDNGNNLPMLNELYTMKKSVLKDLLSSVLVKDVTLLQSVPENLELLFGCINYWLNSCSPKPREELVYALIINIIYYDVILKIIKTKVIDSSTHQSDDASDMAFVINSITEKEAEFAVQNLKKYVHKPVLNRVNPLIISTIHNFGQLQTCILYTLYLNMLLNYPFKAPKLHDMFAGTLLYNLTKDMLSRQFPQLFISELLGRQSKVNELFVLIKNKIFEGIPADFFAEIDRTMFQKKKGGKNKQKLSKMQVDTEVSDHYKELENLCLEENCNVEDVSEVYI</sequence>
<dbReference type="InterPro" id="IPR006085">
    <property type="entry name" value="XPG_DNA_repair_N"/>
</dbReference>
<dbReference type="PANTHER" id="PTHR15665">
    <property type="entry name" value="ASTEROID PROTEIN"/>
    <property type="match status" value="1"/>
</dbReference>
<name>A0AAV6VBH3_9ARAC</name>
<comment type="caution">
    <text evidence="3">The sequence shown here is derived from an EMBL/GenBank/DDBJ whole genome shotgun (WGS) entry which is preliminary data.</text>
</comment>
<reference evidence="3 4" key="1">
    <citation type="journal article" date="2022" name="Nat. Ecol. Evol.">
        <title>A masculinizing supergene underlies an exaggerated male reproductive morph in a spider.</title>
        <authorList>
            <person name="Hendrickx F."/>
            <person name="De Corte Z."/>
            <person name="Sonet G."/>
            <person name="Van Belleghem S.M."/>
            <person name="Kostlbacher S."/>
            <person name="Vangestel C."/>
        </authorList>
    </citation>
    <scope>NUCLEOTIDE SEQUENCE [LARGE SCALE GENOMIC DNA]</scope>
    <source>
        <strain evidence="3">W744_W776</strain>
    </source>
</reference>
<dbReference type="InterPro" id="IPR026832">
    <property type="entry name" value="Asteroid"/>
</dbReference>
<dbReference type="SUPFAM" id="SSF88723">
    <property type="entry name" value="PIN domain-like"/>
    <property type="match status" value="1"/>
</dbReference>
<dbReference type="InterPro" id="IPR029060">
    <property type="entry name" value="PIN-like_dom_sf"/>
</dbReference>
<dbReference type="Gene3D" id="3.40.50.1010">
    <property type="entry name" value="5'-nuclease"/>
    <property type="match status" value="1"/>
</dbReference>
<evidence type="ECO:0000259" key="2">
    <source>
        <dbReference type="Pfam" id="PF00752"/>
    </source>
</evidence>
<gene>
    <name evidence="3" type="ORF">JTE90_003054</name>
</gene>
<dbReference type="GO" id="GO:0004518">
    <property type="term" value="F:nuclease activity"/>
    <property type="evidence" value="ECO:0007669"/>
    <property type="project" value="InterPro"/>
</dbReference>
<dbReference type="Pfam" id="PF00752">
    <property type="entry name" value="XPG_N"/>
    <property type="match status" value="1"/>
</dbReference>
<feature type="domain" description="XPG N-terminal" evidence="2">
    <location>
        <begin position="1"/>
        <end position="98"/>
    </location>
</feature>
<evidence type="ECO:0000256" key="1">
    <source>
        <dbReference type="ARBA" id="ARBA00007398"/>
    </source>
</evidence>
<protein>
    <recommendedName>
        <fullName evidence="2">XPG N-terminal domain-containing protein</fullName>
    </recommendedName>
</protein>
<dbReference type="AlphaFoldDB" id="A0AAV6VBH3"/>
<dbReference type="EMBL" id="JAFNEN010000109">
    <property type="protein sequence ID" value="KAG8194115.1"/>
    <property type="molecule type" value="Genomic_DNA"/>
</dbReference>
<evidence type="ECO:0000313" key="4">
    <source>
        <dbReference type="Proteomes" id="UP000827092"/>
    </source>
</evidence>
<keyword evidence="4" id="KW-1185">Reference proteome</keyword>
<proteinExistence type="inferred from homology"/>
<organism evidence="3 4">
    <name type="scientific">Oedothorax gibbosus</name>
    <dbReference type="NCBI Taxonomy" id="931172"/>
    <lineage>
        <taxon>Eukaryota</taxon>
        <taxon>Metazoa</taxon>
        <taxon>Ecdysozoa</taxon>
        <taxon>Arthropoda</taxon>
        <taxon>Chelicerata</taxon>
        <taxon>Arachnida</taxon>
        <taxon>Araneae</taxon>
        <taxon>Araneomorphae</taxon>
        <taxon>Entelegynae</taxon>
        <taxon>Araneoidea</taxon>
        <taxon>Linyphiidae</taxon>
        <taxon>Erigoninae</taxon>
        <taxon>Oedothorax</taxon>
    </lineage>
</organism>
<dbReference type="PANTHER" id="PTHR15665:SF1">
    <property type="entry name" value="PROTEIN ASTEROID HOMOLOG 1"/>
    <property type="match status" value="1"/>
</dbReference>
<evidence type="ECO:0000313" key="3">
    <source>
        <dbReference type="EMBL" id="KAG8194115.1"/>
    </source>
</evidence>
<comment type="similarity">
    <text evidence="1">Belongs to the asteroid family.</text>
</comment>